<keyword evidence="4 7" id="KW-0547">Nucleotide-binding</keyword>
<dbReference type="InterPro" id="IPR022310">
    <property type="entry name" value="NAD/GMP_synthase"/>
</dbReference>
<reference evidence="11" key="2">
    <citation type="submission" date="2021-04" db="EMBL/GenBank/DDBJ databases">
        <authorList>
            <person name="Gilroy R."/>
        </authorList>
    </citation>
    <scope>NUCLEOTIDE SEQUENCE</scope>
    <source>
        <strain evidence="11">ChiHjej11B10-19426</strain>
    </source>
</reference>
<dbReference type="GO" id="GO:0008795">
    <property type="term" value="F:NAD+ synthase activity"/>
    <property type="evidence" value="ECO:0007669"/>
    <property type="project" value="UniProtKB-UniRule"/>
</dbReference>
<feature type="binding site" evidence="7">
    <location>
        <position position="387"/>
    </location>
    <ligand>
        <name>deamido-NAD(+)</name>
        <dbReference type="ChEBI" id="CHEBI:58437"/>
        <note>ligand shared between two neighboring subunits</note>
    </ligand>
</feature>
<dbReference type="Pfam" id="PF00795">
    <property type="entry name" value="CN_hydrolase"/>
    <property type="match status" value="1"/>
</dbReference>
<evidence type="ECO:0000256" key="2">
    <source>
        <dbReference type="ARBA" id="ARBA00007145"/>
    </source>
</evidence>
<dbReference type="HAMAP" id="MF_02090">
    <property type="entry name" value="NadE_glutamine_dep"/>
    <property type="match status" value="1"/>
</dbReference>
<dbReference type="PANTHER" id="PTHR23090:SF9">
    <property type="entry name" value="GLUTAMINE-DEPENDENT NAD(+) SYNTHETASE"/>
    <property type="match status" value="1"/>
</dbReference>
<dbReference type="NCBIfam" id="TIGR00552">
    <property type="entry name" value="nadE"/>
    <property type="match status" value="1"/>
</dbReference>
<feature type="binding site" evidence="7">
    <location>
        <begin position="274"/>
        <end position="281"/>
    </location>
    <ligand>
        <name>ATP</name>
        <dbReference type="ChEBI" id="CHEBI:30616"/>
    </ligand>
</feature>
<reference evidence="11" key="1">
    <citation type="journal article" date="2021" name="PeerJ">
        <title>Extensive microbial diversity within the chicken gut microbiome revealed by metagenomics and culture.</title>
        <authorList>
            <person name="Gilroy R."/>
            <person name="Ravi A."/>
            <person name="Getino M."/>
            <person name="Pursley I."/>
            <person name="Horton D.L."/>
            <person name="Alikhan N.F."/>
            <person name="Baker D."/>
            <person name="Gharbi K."/>
            <person name="Hall N."/>
            <person name="Watson M."/>
            <person name="Adriaenssens E.M."/>
            <person name="Foster-Nyarko E."/>
            <person name="Jarju S."/>
            <person name="Secka A."/>
            <person name="Antonio M."/>
            <person name="Oren A."/>
            <person name="Chaudhuri R.R."/>
            <person name="La Ragione R."/>
            <person name="Hildebrand F."/>
            <person name="Pallen M.J."/>
        </authorList>
    </citation>
    <scope>NUCLEOTIDE SEQUENCE</scope>
    <source>
        <strain evidence="11">ChiHjej11B10-19426</strain>
    </source>
</reference>
<comment type="catalytic activity">
    <reaction evidence="7 8">
        <text>deamido-NAD(+) + L-glutamine + ATP + H2O = L-glutamate + AMP + diphosphate + NAD(+) + H(+)</text>
        <dbReference type="Rhea" id="RHEA:24384"/>
        <dbReference type="ChEBI" id="CHEBI:15377"/>
        <dbReference type="ChEBI" id="CHEBI:15378"/>
        <dbReference type="ChEBI" id="CHEBI:29985"/>
        <dbReference type="ChEBI" id="CHEBI:30616"/>
        <dbReference type="ChEBI" id="CHEBI:33019"/>
        <dbReference type="ChEBI" id="CHEBI:57540"/>
        <dbReference type="ChEBI" id="CHEBI:58359"/>
        <dbReference type="ChEBI" id="CHEBI:58437"/>
        <dbReference type="ChEBI" id="CHEBI:456215"/>
        <dbReference type="EC" id="6.3.5.1"/>
    </reaction>
</comment>
<dbReference type="SUPFAM" id="SSF56317">
    <property type="entry name" value="Carbon-nitrogen hydrolase"/>
    <property type="match status" value="1"/>
</dbReference>
<dbReference type="SUPFAM" id="SSF52402">
    <property type="entry name" value="Adenine nucleotide alpha hydrolases-like"/>
    <property type="match status" value="1"/>
</dbReference>
<keyword evidence="6 7" id="KW-0520">NAD</keyword>
<dbReference type="CDD" id="cd07570">
    <property type="entry name" value="GAT_Gln-NAD-synth"/>
    <property type="match status" value="1"/>
</dbReference>
<dbReference type="GO" id="GO:0009435">
    <property type="term" value="P:NAD+ biosynthetic process"/>
    <property type="evidence" value="ECO:0007669"/>
    <property type="project" value="UniProtKB-UniRule"/>
</dbReference>
<dbReference type="InterPro" id="IPR003694">
    <property type="entry name" value="NAD_synthase"/>
</dbReference>
<feature type="active site" description="For glutaminase activity" evidence="7">
    <location>
        <position position="110"/>
    </location>
</feature>
<comment type="similarity">
    <text evidence="9">Belongs to the NAD synthetase family.</text>
</comment>
<keyword evidence="3 7" id="KW-0436">Ligase</keyword>
<dbReference type="Pfam" id="PF02540">
    <property type="entry name" value="NAD_synthase"/>
    <property type="match status" value="1"/>
</dbReference>
<evidence type="ECO:0000256" key="4">
    <source>
        <dbReference type="ARBA" id="ARBA00022741"/>
    </source>
</evidence>
<dbReference type="NCBIfam" id="NF010588">
    <property type="entry name" value="PRK13981.1"/>
    <property type="match status" value="1"/>
</dbReference>
<sequence length="526" mass="58450">MKVAIAQLNYTIGDFETNKLKIIEAIERSKSQGVDLVVFAEEAISGAPAYDLLNKVNFLELCEETLVEIAACCDNIAVLVGLPVQNGASKTVSAAAFIKNRKIIGYITRKYVVQRDDATYLWGGEGSAMVEVNGRRVAVVVGEDVMHPAEFTGRDADVVVNLGSTKYARQRIEKRYDYFSGLAFRLGVHFIMVNQIGGNTDVIYDGSSAAFDRKGRPIALLASFDEDYRIIDLDRENAPVEVPYQDKTRNVYKALRLGLRDFLRKNGYSKVCLGLSGGIDSAVVAALAVEAIGAENVRVLLMPSEFSSDHSVEDAMQMVRSLGMQYDTVSITDMYRVVLKDLAPVFGARTEFGVTEENIQARIRGMLLMALSNKFGHLLLNTSNKSELALGWCTLYGDSTGMLSVLGDVYKSEVFDLARHINRHGPIIPENILLKEPSAELCPEQKDTDYLPPYDETDSIIYRMIEEGQSREEIVNAGFNVELVRKIYGMILRNEQKRYQLCPVLRVSTCPFGALRVMPITSKYGF</sequence>
<comment type="function">
    <text evidence="7">Catalyzes the ATP-dependent amidation of deamido-NAD to form NAD. Uses L-glutamine as a nitrogen source.</text>
</comment>
<evidence type="ECO:0000256" key="7">
    <source>
        <dbReference type="HAMAP-Rule" id="MF_02090"/>
    </source>
</evidence>
<comment type="caution">
    <text evidence="11">The sequence shown here is derived from an EMBL/GenBank/DDBJ whole genome shotgun (WGS) entry which is preliminary data.</text>
</comment>
<evidence type="ECO:0000256" key="9">
    <source>
        <dbReference type="RuleBase" id="RU003811"/>
    </source>
</evidence>
<dbReference type="Proteomes" id="UP000824014">
    <property type="component" value="Unassembled WGS sequence"/>
</dbReference>
<comment type="similarity">
    <text evidence="2 7 8">In the C-terminal section; belongs to the NAD synthetase family.</text>
</comment>
<dbReference type="InterPro" id="IPR014729">
    <property type="entry name" value="Rossmann-like_a/b/a_fold"/>
</dbReference>
<feature type="binding site" evidence="7">
    <location>
        <position position="382"/>
    </location>
    <ligand>
        <name>ATP</name>
        <dbReference type="ChEBI" id="CHEBI:30616"/>
    </ligand>
</feature>
<dbReference type="EC" id="6.3.5.1" evidence="7 8"/>
<organism evidence="11 12">
    <name type="scientific">Candidatus Tidjanibacter faecipullorum</name>
    <dbReference type="NCBI Taxonomy" id="2838766"/>
    <lineage>
        <taxon>Bacteria</taxon>
        <taxon>Pseudomonadati</taxon>
        <taxon>Bacteroidota</taxon>
        <taxon>Bacteroidia</taxon>
        <taxon>Bacteroidales</taxon>
        <taxon>Rikenellaceae</taxon>
        <taxon>Tidjanibacter</taxon>
    </lineage>
</organism>
<proteinExistence type="inferred from homology"/>
<evidence type="ECO:0000256" key="6">
    <source>
        <dbReference type="ARBA" id="ARBA00023027"/>
    </source>
</evidence>
<feature type="domain" description="CN hydrolase" evidence="10">
    <location>
        <begin position="1"/>
        <end position="235"/>
    </location>
</feature>
<evidence type="ECO:0000256" key="5">
    <source>
        <dbReference type="ARBA" id="ARBA00022840"/>
    </source>
</evidence>
<evidence type="ECO:0000313" key="12">
    <source>
        <dbReference type="Proteomes" id="UP000824014"/>
    </source>
</evidence>
<comment type="pathway">
    <text evidence="1 7 8">Cofactor biosynthesis; NAD(+) biosynthesis; NAD(+) from deamido-NAD(+) (L-Gln route): step 1/1.</text>
</comment>
<dbReference type="GO" id="GO:0003952">
    <property type="term" value="F:NAD+ synthase (glutamine-hydrolyzing) activity"/>
    <property type="evidence" value="ECO:0007669"/>
    <property type="project" value="UniProtKB-UniRule"/>
</dbReference>
<dbReference type="AlphaFoldDB" id="A0A9D2DCF7"/>
<dbReference type="InterPro" id="IPR014445">
    <property type="entry name" value="Gln-dep_NAD_synthase"/>
</dbReference>
<feature type="binding site" evidence="7">
    <location>
        <position position="171"/>
    </location>
    <ligand>
        <name>L-glutamine</name>
        <dbReference type="ChEBI" id="CHEBI:58359"/>
    </ligand>
</feature>
<dbReference type="FunFam" id="3.40.50.620:FF:000106">
    <property type="entry name" value="Glutamine-dependent NAD(+) synthetase"/>
    <property type="match status" value="1"/>
</dbReference>
<dbReference type="Gene3D" id="3.60.110.10">
    <property type="entry name" value="Carbon-nitrogen hydrolase"/>
    <property type="match status" value="1"/>
</dbReference>
<evidence type="ECO:0000256" key="8">
    <source>
        <dbReference type="PIRNR" id="PIRNR006630"/>
    </source>
</evidence>
<dbReference type="GO" id="GO:0005524">
    <property type="term" value="F:ATP binding"/>
    <property type="evidence" value="ECO:0007669"/>
    <property type="project" value="UniProtKB-UniRule"/>
</dbReference>
<dbReference type="GO" id="GO:0004359">
    <property type="term" value="F:glutaminase activity"/>
    <property type="evidence" value="ECO:0007669"/>
    <property type="project" value="InterPro"/>
</dbReference>
<name>A0A9D2DCF7_9BACT</name>
<feature type="active site" description="Proton acceptor; for glutaminase activity" evidence="7">
    <location>
        <position position="41"/>
    </location>
</feature>
<feature type="binding site" evidence="7">
    <location>
        <position position="497"/>
    </location>
    <ligand>
        <name>deamido-NAD(+)</name>
        <dbReference type="ChEBI" id="CHEBI:58437"/>
        <note>ligand shared between two neighboring subunits</note>
    </ligand>
</feature>
<keyword evidence="5 7" id="KW-0067">ATP-binding</keyword>
<feature type="binding site" evidence="7">
    <location>
        <position position="358"/>
    </location>
    <ligand>
        <name>deamido-NAD(+)</name>
        <dbReference type="ChEBI" id="CHEBI:58437"/>
        <note>ligand shared between two neighboring subunits</note>
    </ligand>
</feature>
<dbReference type="GO" id="GO:0005737">
    <property type="term" value="C:cytoplasm"/>
    <property type="evidence" value="ECO:0007669"/>
    <property type="project" value="InterPro"/>
</dbReference>
<dbReference type="PIRSF" id="PIRSF006630">
    <property type="entry name" value="NADS_GAT"/>
    <property type="match status" value="1"/>
</dbReference>
<evidence type="ECO:0000313" key="11">
    <source>
        <dbReference type="EMBL" id="HIZ14393.1"/>
    </source>
</evidence>
<dbReference type="CDD" id="cd00553">
    <property type="entry name" value="NAD_synthase"/>
    <property type="match status" value="1"/>
</dbReference>
<dbReference type="PANTHER" id="PTHR23090">
    <property type="entry name" value="NH 3 /GLUTAMINE-DEPENDENT NAD + SYNTHETASE"/>
    <property type="match status" value="1"/>
</dbReference>
<gene>
    <name evidence="7" type="primary">nadE</name>
    <name evidence="11" type="ORF">H9816_00535</name>
</gene>
<evidence type="ECO:0000256" key="1">
    <source>
        <dbReference type="ARBA" id="ARBA00005188"/>
    </source>
</evidence>
<dbReference type="EMBL" id="DXCC01000002">
    <property type="protein sequence ID" value="HIZ14393.1"/>
    <property type="molecule type" value="Genomic_DNA"/>
</dbReference>
<dbReference type="Gene3D" id="3.40.50.620">
    <property type="entry name" value="HUPs"/>
    <property type="match status" value="1"/>
</dbReference>
<dbReference type="PROSITE" id="PS50263">
    <property type="entry name" value="CN_HYDROLASE"/>
    <property type="match status" value="1"/>
</dbReference>
<dbReference type="InterPro" id="IPR003010">
    <property type="entry name" value="C-N_Hydrolase"/>
</dbReference>
<dbReference type="InterPro" id="IPR036526">
    <property type="entry name" value="C-N_Hydrolase_sf"/>
</dbReference>
<evidence type="ECO:0000256" key="3">
    <source>
        <dbReference type="ARBA" id="ARBA00022598"/>
    </source>
</evidence>
<evidence type="ECO:0000259" key="10">
    <source>
        <dbReference type="PROSITE" id="PS50263"/>
    </source>
</evidence>
<accession>A0A9D2DCF7</accession>
<protein>
    <recommendedName>
        <fullName evidence="7 8">Glutamine-dependent NAD(+) synthetase</fullName>
        <ecNumber evidence="7 8">6.3.5.1</ecNumber>
    </recommendedName>
    <alternativeName>
        <fullName evidence="7 8">NAD(+) synthase [glutamine-hydrolyzing]</fullName>
    </alternativeName>
</protein>
<comment type="caution">
    <text evidence="7">Lacks conserved residue(s) required for the propagation of feature annotation.</text>
</comment>